<feature type="binding site" evidence="7 8">
    <location>
        <position position="129"/>
    </location>
    <ligand>
        <name>substrate</name>
    </ligand>
</feature>
<keyword evidence="5 7" id="KW-0560">Oxidoreductase</keyword>
<feature type="binding site" evidence="7 8">
    <location>
        <position position="68"/>
    </location>
    <ligand>
        <name>substrate</name>
    </ligand>
</feature>
<feature type="binding site" evidence="7 8">
    <location>
        <position position="125"/>
    </location>
    <ligand>
        <name>substrate</name>
    </ligand>
</feature>
<comment type="caution">
    <text evidence="12">The sequence shown here is derived from an EMBL/GenBank/DDBJ whole genome shotgun (WGS) entry which is preliminary data.</text>
</comment>
<evidence type="ECO:0000256" key="3">
    <source>
        <dbReference type="ARBA" id="ARBA00022630"/>
    </source>
</evidence>
<dbReference type="PANTHER" id="PTHR10851:SF0">
    <property type="entry name" value="PYRIDOXINE-5'-PHOSPHATE OXIDASE"/>
    <property type="match status" value="1"/>
</dbReference>
<comment type="similarity">
    <text evidence="1 7">Belongs to the pyridoxamine 5'-phosphate oxidase family.</text>
</comment>
<evidence type="ECO:0000256" key="8">
    <source>
        <dbReference type="PIRSR" id="PIRSR000190-1"/>
    </source>
</evidence>
<dbReference type="PANTHER" id="PTHR10851">
    <property type="entry name" value="PYRIDOXINE-5-PHOSPHATE OXIDASE"/>
    <property type="match status" value="1"/>
</dbReference>
<evidence type="ECO:0000256" key="9">
    <source>
        <dbReference type="PIRSR" id="PIRSR000190-2"/>
    </source>
</evidence>
<feature type="binding site" evidence="7 9">
    <location>
        <position position="187"/>
    </location>
    <ligand>
        <name>FMN</name>
        <dbReference type="ChEBI" id="CHEBI:58210"/>
    </ligand>
</feature>
<dbReference type="NCBIfam" id="TIGR00558">
    <property type="entry name" value="pdxH"/>
    <property type="match status" value="1"/>
</dbReference>
<reference evidence="13" key="1">
    <citation type="submission" date="2016-11" db="EMBL/GenBank/DDBJ databases">
        <title>Trade-off between light-utilization and light-protection in marine flavobacteria.</title>
        <authorList>
            <person name="Kumagai Y."/>
            <person name="Yoshizawa S."/>
            <person name="Kogure K."/>
        </authorList>
    </citation>
    <scope>NUCLEOTIDE SEQUENCE [LARGE SCALE GENOMIC DNA]</scope>
    <source>
        <strain evidence="13">SG-18</strain>
    </source>
</reference>
<dbReference type="NCBIfam" id="NF004231">
    <property type="entry name" value="PRK05679.1"/>
    <property type="match status" value="1"/>
</dbReference>
<organism evidence="12 13">
    <name type="scientific">Aureicoccus marinus</name>
    <dbReference type="NCBI Taxonomy" id="754435"/>
    <lineage>
        <taxon>Bacteria</taxon>
        <taxon>Pseudomonadati</taxon>
        <taxon>Bacteroidota</taxon>
        <taxon>Flavobacteriia</taxon>
        <taxon>Flavobacteriales</taxon>
        <taxon>Flavobacteriaceae</taxon>
        <taxon>Aureicoccus</taxon>
    </lineage>
</organism>
<evidence type="ECO:0000256" key="4">
    <source>
        <dbReference type="ARBA" id="ARBA00022643"/>
    </source>
</evidence>
<dbReference type="FunFam" id="2.30.110.10:FF:000020">
    <property type="entry name" value="PNPO isoform 11"/>
    <property type="match status" value="1"/>
</dbReference>
<evidence type="ECO:0000256" key="5">
    <source>
        <dbReference type="ARBA" id="ARBA00023002"/>
    </source>
</evidence>
<dbReference type="InterPro" id="IPR012349">
    <property type="entry name" value="Split_barrel_FMN-bd"/>
</dbReference>
<evidence type="ECO:0000313" key="12">
    <source>
        <dbReference type="EMBL" id="PQJ15434.1"/>
    </source>
</evidence>
<feature type="binding site" evidence="7 9">
    <location>
        <position position="197"/>
    </location>
    <ligand>
        <name>FMN</name>
        <dbReference type="ChEBI" id="CHEBI:58210"/>
    </ligand>
</feature>
<evidence type="ECO:0000259" key="11">
    <source>
        <dbReference type="Pfam" id="PF10590"/>
    </source>
</evidence>
<keyword evidence="13" id="KW-1185">Reference proteome</keyword>
<keyword evidence="3 7" id="KW-0285">Flavoprotein</keyword>
<feature type="domain" description="Pyridoxine 5'-phosphate oxidase dimerisation C-terminal" evidence="11">
    <location>
        <begin position="174"/>
        <end position="215"/>
    </location>
</feature>
<dbReference type="EMBL" id="MQVX01000001">
    <property type="protein sequence ID" value="PQJ15434.1"/>
    <property type="molecule type" value="Genomic_DNA"/>
</dbReference>
<comment type="pathway">
    <text evidence="7">Cofactor metabolism; pyridoxal 5'-phosphate salvage; pyridoxal 5'-phosphate from pyridoxine 5'-phosphate: step 1/1.</text>
</comment>
<dbReference type="InterPro" id="IPR019576">
    <property type="entry name" value="Pyridoxamine_oxidase_dimer_C"/>
</dbReference>
<comment type="pathway">
    <text evidence="7">Cofactor metabolism; pyridoxal 5'-phosphate salvage; pyridoxal 5'-phosphate from pyridoxamine 5'-phosphate: step 1/1.</text>
</comment>
<keyword evidence="4 7" id="KW-0288">FMN</keyword>
<proteinExistence type="inferred from homology"/>
<name>A0A2S7T6Y4_9FLAO</name>
<feature type="binding site" evidence="7 8">
    <location>
        <position position="133"/>
    </location>
    <ligand>
        <name>substrate</name>
    </ligand>
</feature>
<feature type="binding site" evidence="7 9">
    <location>
        <position position="107"/>
    </location>
    <ligand>
        <name>FMN</name>
        <dbReference type="ChEBI" id="CHEBI:58210"/>
    </ligand>
</feature>
<evidence type="ECO:0000256" key="1">
    <source>
        <dbReference type="ARBA" id="ARBA00007301"/>
    </source>
</evidence>
<evidence type="ECO:0000313" key="13">
    <source>
        <dbReference type="Proteomes" id="UP000239366"/>
    </source>
</evidence>
<evidence type="ECO:0000259" key="10">
    <source>
        <dbReference type="Pfam" id="PF01243"/>
    </source>
</evidence>
<feature type="binding site" evidence="8">
    <location>
        <begin position="9"/>
        <end position="12"/>
    </location>
    <ligand>
        <name>substrate</name>
    </ligand>
</feature>
<sequence>MQKDLGNYRKSYEKKALLESEVGDNPMALFQQWFHEVEASESTDEPNAMSLSTLGEDGFPKTRVVLLKRFNAEGFVFFSNYQSEKGKSIAAHPEVCLSFFWPVLERQVIIKGKAEQLAVNLSEGYFESRPRGSQLGAWASDQSQAVPSREFLEERLQQFEQEYEGQEVPKPPHWGGYLVRPVSIEFWQGRPNRLHDRIRFRLEENYDWTVERLAP</sequence>
<comment type="cofactor">
    <cofactor evidence="7 9">
        <name>FMN</name>
        <dbReference type="ChEBI" id="CHEBI:58210"/>
    </cofactor>
    <text evidence="7 9">Binds 1 FMN per subunit.</text>
</comment>
<dbReference type="Pfam" id="PF10590">
    <property type="entry name" value="PNP_phzG_C"/>
    <property type="match status" value="1"/>
</dbReference>
<feature type="binding site" evidence="7 9">
    <location>
        <begin position="142"/>
        <end position="143"/>
    </location>
    <ligand>
        <name>FMN</name>
        <dbReference type="ChEBI" id="CHEBI:58210"/>
    </ligand>
</feature>
<feature type="binding site" evidence="7">
    <location>
        <begin position="78"/>
        <end position="79"/>
    </location>
    <ligand>
        <name>FMN</name>
        <dbReference type="ChEBI" id="CHEBI:58210"/>
    </ligand>
</feature>
<dbReference type="InterPro" id="IPR000659">
    <property type="entry name" value="Pyridox_Oxase"/>
</dbReference>
<evidence type="ECO:0000256" key="7">
    <source>
        <dbReference type="HAMAP-Rule" id="MF_01629"/>
    </source>
</evidence>
<dbReference type="GO" id="GO:0008615">
    <property type="term" value="P:pyridoxine biosynthetic process"/>
    <property type="evidence" value="ECO:0007669"/>
    <property type="project" value="UniProtKB-UniRule"/>
</dbReference>
<dbReference type="PIRSF" id="PIRSF000190">
    <property type="entry name" value="Pyd_amn-ph_oxd"/>
    <property type="match status" value="1"/>
</dbReference>
<dbReference type="SUPFAM" id="SSF50475">
    <property type="entry name" value="FMN-binding split barrel"/>
    <property type="match status" value="1"/>
</dbReference>
<dbReference type="PROSITE" id="PS01064">
    <property type="entry name" value="PYRIDOX_OXIDASE"/>
    <property type="match status" value="1"/>
</dbReference>
<feature type="binding site" evidence="7 9">
    <location>
        <begin position="63"/>
        <end position="68"/>
    </location>
    <ligand>
        <name>FMN</name>
        <dbReference type="ChEBI" id="CHEBI:58210"/>
    </ligand>
</feature>
<evidence type="ECO:0000256" key="6">
    <source>
        <dbReference type="ARBA" id="ARBA00023096"/>
    </source>
</evidence>
<comment type="catalytic activity">
    <reaction evidence="7">
        <text>pyridoxamine 5'-phosphate + O2 + H2O = pyridoxal 5'-phosphate + H2O2 + NH4(+)</text>
        <dbReference type="Rhea" id="RHEA:15817"/>
        <dbReference type="ChEBI" id="CHEBI:15377"/>
        <dbReference type="ChEBI" id="CHEBI:15379"/>
        <dbReference type="ChEBI" id="CHEBI:16240"/>
        <dbReference type="ChEBI" id="CHEBI:28938"/>
        <dbReference type="ChEBI" id="CHEBI:58451"/>
        <dbReference type="ChEBI" id="CHEBI:597326"/>
        <dbReference type="EC" id="1.4.3.5"/>
    </reaction>
</comment>
<dbReference type="InterPro" id="IPR019740">
    <property type="entry name" value="Pyridox_Oxase_CS"/>
</dbReference>
<evidence type="ECO:0000256" key="2">
    <source>
        <dbReference type="ARBA" id="ARBA00011738"/>
    </source>
</evidence>
<comment type="function">
    <text evidence="7">Catalyzes the oxidation of either pyridoxine 5'-phosphate (PNP) or pyridoxamine 5'-phosphate (PMP) into pyridoxal 5'-phosphate (PLP).</text>
</comment>
<comment type="catalytic activity">
    <reaction evidence="7">
        <text>pyridoxine 5'-phosphate + O2 = pyridoxal 5'-phosphate + H2O2</text>
        <dbReference type="Rhea" id="RHEA:15149"/>
        <dbReference type="ChEBI" id="CHEBI:15379"/>
        <dbReference type="ChEBI" id="CHEBI:16240"/>
        <dbReference type="ChEBI" id="CHEBI:58589"/>
        <dbReference type="ChEBI" id="CHEBI:597326"/>
        <dbReference type="EC" id="1.4.3.5"/>
    </reaction>
</comment>
<dbReference type="GO" id="GO:0004733">
    <property type="term" value="F:pyridoxamine phosphate oxidase activity"/>
    <property type="evidence" value="ECO:0007669"/>
    <property type="project" value="UniProtKB-UniRule"/>
</dbReference>
<accession>A0A2S7T6Y4</accession>
<dbReference type="OrthoDB" id="9780392at2"/>
<comment type="caution">
    <text evidence="7">Lacks conserved residue(s) required for the propagation of feature annotation.</text>
</comment>
<dbReference type="RefSeq" id="WP_105001084.1">
    <property type="nucleotide sequence ID" value="NZ_MQVX01000001.1"/>
</dbReference>
<dbReference type="UniPathway" id="UPA01068">
    <property type="reaction ID" value="UER00304"/>
</dbReference>
<dbReference type="Pfam" id="PF01243">
    <property type="entry name" value="PNPOx_N"/>
    <property type="match status" value="1"/>
</dbReference>
<dbReference type="InterPro" id="IPR011576">
    <property type="entry name" value="Pyridox_Oxase_N"/>
</dbReference>
<feature type="domain" description="Pyridoxamine 5'-phosphate oxidase N-terminal" evidence="10">
    <location>
        <begin position="41"/>
        <end position="160"/>
    </location>
</feature>
<dbReference type="HAMAP" id="MF_01629">
    <property type="entry name" value="PdxH"/>
    <property type="match status" value="1"/>
</dbReference>
<feature type="binding site" evidence="7 9">
    <location>
        <position position="85"/>
    </location>
    <ligand>
        <name>FMN</name>
        <dbReference type="ChEBI" id="CHEBI:58210"/>
    </ligand>
</feature>
<keyword evidence="6 7" id="KW-0664">Pyridoxine biosynthesis</keyword>
<dbReference type="AlphaFoldDB" id="A0A2S7T6Y4"/>
<comment type="subunit">
    <text evidence="2 7">Homodimer.</text>
</comment>
<feature type="binding site" evidence="7 8">
    <location>
        <begin position="193"/>
        <end position="195"/>
    </location>
    <ligand>
        <name>substrate</name>
    </ligand>
</feature>
<dbReference type="Gene3D" id="2.30.110.10">
    <property type="entry name" value="Electron Transport, Fmn-binding Protein, Chain A"/>
    <property type="match status" value="1"/>
</dbReference>
<dbReference type="Proteomes" id="UP000239366">
    <property type="component" value="Unassembled WGS sequence"/>
</dbReference>
<dbReference type="EC" id="1.4.3.5" evidence="7"/>
<gene>
    <name evidence="7" type="primary">pdxH</name>
    <name evidence="12" type="ORF">BST99_06525</name>
</gene>
<protein>
    <recommendedName>
        <fullName evidence="7">Pyridoxine/pyridoxamine 5'-phosphate oxidase</fullName>
        <ecNumber evidence="7">1.4.3.5</ecNumber>
    </recommendedName>
    <alternativeName>
        <fullName evidence="7">PNP/PMP oxidase</fullName>
        <shortName evidence="7">PNPOx</shortName>
    </alternativeName>
    <alternativeName>
        <fullName evidence="7">Pyridoxal 5'-phosphate synthase</fullName>
    </alternativeName>
</protein>
<dbReference type="GO" id="GO:0010181">
    <property type="term" value="F:FMN binding"/>
    <property type="evidence" value="ECO:0007669"/>
    <property type="project" value="UniProtKB-UniRule"/>
</dbReference>